<keyword evidence="4" id="KW-0597">Phosphoprotein</keyword>
<dbReference type="AlphaFoldDB" id="A0A415ELI2"/>
<dbReference type="Pfam" id="PF00512">
    <property type="entry name" value="HisKA"/>
    <property type="match status" value="1"/>
</dbReference>
<dbReference type="Gene3D" id="1.10.287.130">
    <property type="match status" value="1"/>
</dbReference>
<feature type="transmembrane region" description="Helical" evidence="8">
    <location>
        <begin position="139"/>
        <end position="162"/>
    </location>
</feature>
<evidence type="ECO:0000256" key="1">
    <source>
        <dbReference type="ARBA" id="ARBA00000085"/>
    </source>
</evidence>
<accession>A0A415ELI2</accession>
<dbReference type="CDD" id="cd06225">
    <property type="entry name" value="HAMP"/>
    <property type="match status" value="1"/>
</dbReference>
<dbReference type="PRINTS" id="PR00344">
    <property type="entry name" value="BCTRLSENSOR"/>
</dbReference>
<sequence length="454" mass="52244">MSIMLKNFLFSGIIIFLVSIISLIALYFTMPVYYERMKLNEINKEFNQVAESIENKDLATMQKVVDQYWLGREQSLDIMLMNKDGLVIGPFIDVNLDYSVKSFFSDEMSLFQEVTDKEGNAYYLIGIYSMQPVAEASQVLLHLYPFIIIVSLIIGGVGAYYYSIYSTKKIKEISKVTEKMIELDTDIRCDIKGTDEISLLAQDINHLYVSLIQTIEVLEMEVAKTKELEQAKSEFMQIASHELKTPVASLMGLIDGMIYNVGKFKDRERYLEVCKNILQEQTEMINNILFASRNNLPSDNVVYEEVSIEEMIEHKLTSFRILAEAEQKKLVVNLKGEKIIGNKNDMDKILDNLLSNAFKYTKHEGEISLFFDGKQLVIENEVNQILTEEELSKIFQPFYRPDFSRSRDTGGSGLGLFIVQQLLEKYGWEYSFKSTANSRMCFSITFSGRILTRM</sequence>
<evidence type="ECO:0000256" key="5">
    <source>
        <dbReference type="ARBA" id="ARBA00022679"/>
    </source>
</evidence>
<dbReference type="InterPro" id="IPR050351">
    <property type="entry name" value="BphY/WalK/GraS-like"/>
</dbReference>
<dbReference type="InterPro" id="IPR036890">
    <property type="entry name" value="HATPase_C_sf"/>
</dbReference>
<evidence type="ECO:0000259" key="9">
    <source>
        <dbReference type="PROSITE" id="PS50109"/>
    </source>
</evidence>
<feature type="domain" description="Histidine kinase" evidence="9">
    <location>
        <begin position="238"/>
        <end position="450"/>
    </location>
</feature>
<dbReference type="PROSITE" id="PS50885">
    <property type="entry name" value="HAMP"/>
    <property type="match status" value="1"/>
</dbReference>
<dbReference type="PANTHER" id="PTHR45453">
    <property type="entry name" value="PHOSPHATE REGULON SENSOR PROTEIN PHOR"/>
    <property type="match status" value="1"/>
</dbReference>
<evidence type="ECO:0000256" key="4">
    <source>
        <dbReference type="ARBA" id="ARBA00022553"/>
    </source>
</evidence>
<dbReference type="Pfam" id="PF02518">
    <property type="entry name" value="HATPase_c"/>
    <property type="match status" value="1"/>
</dbReference>
<dbReference type="GO" id="GO:0005886">
    <property type="term" value="C:plasma membrane"/>
    <property type="evidence" value="ECO:0007669"/>
    <property type="project" value="TreeGrafter"/>
</dbReference>
<evidence type="ECO:0000313" key="11">
    <source>
        <dbReference type="EMBL" id="RHK02706.1"/>
    </source>
</evidence>
<gene>
    <name evidence="11" type="ORF">DW084_17840</name>
</gene>
<dbReference type="InterPro" id="IPR036097">
    <property type="entry name" value="HisK_dim/P_sf"/>
</dbReference>
<comment type="caution">
    <text evidence="11">The sequence shown here is derived from an EMBL/GenBank/DDBJ whole genome shotgun (WGS) entry which is preliminary data.</text>
</comment>
<dbReference type="SMART" id="SM00387">
    <property type="entry name" value="HATPase_c"/>
    <property type="match status" value="1"/>
</dbReference>
<dbReference type="InterPro" id="IPR005467">
    <property type="entry name" value="His_kinase_dom"/>
</dbReference>
<feature type="transmembrane region" description="Helical" evidence="8">
    <location>
        <begin position="7"/>
        <end position="30"/>
    </location>
</feature>
<dbReference type="GO" id="GO:0004721">
    <property type="term" value="F:phosphoprotein phosphatase activity"/>
    <property type="evidence" value="ECO:0007669"/>
    <property type="project" value="TreeGrafter"/>
</dbReference>
<comment type="catalytic activity">
    <reaction evidence="1">
        <text>ATP + protein L-histidine = ADP + protein N-phospho-L-histidine.</text>
        <dbReference type="EC" id="2.7.13.3"/>
    </reaction>
</comment>
<dbReference type="Gene3D" id="3.30.565.10">
    <property type="entry name" value="Histidine kinase-like ATPase, C-terminal domain"/>
    <property type="match status" value="1"/>
</dbReference>
<comment type="subcellular location">
    <subcellularLocation>
        <location evidence="2">Membrane</location>
    </subcellularLocation>
</comment>
<evidence type="ECO:0000256" key="8">
    <source>
        <dbReference type="SAM" id="Phobius"/>
    </source>
</evidence>
<keyword evidence="8" id="KW-1133">Transmembrane helix</keyword>
<name>A0A415ELI2_ENTCA</name>
<keyword evidence="5" id="KW-0808">Transferase</keyword>
<dbReference type="GO" id="GO:0016036">
    <property type="term" value="P:cellular response to phosphate starvation"/>
    <property type="evidence" value="ECO:0007669"/>
    <property type="project" value="TreeGrafter"/>
</dbReference>
<dbReference type="EMBL" id="QRMZ01000043">
    <property type="protein sequence ID" value="RHK02706.1"/>
    <property type="molecule type" value="Genomic_DNA"/>
</dbReference>
<dbReference type="Proteomes" id="UP000286288">
    <property type="component" value="Unassembled WGS sequence"/>
</dbReference>
<dbReference type="InterPro" id="IPR003594">
    <property type="entry name" value="HATPase_dom"/>
</dbReference>
<protein>
    <recommendedName>
        <fullName evidence="3">histidine kinase</fullName>
        <ecNumber evidence="3">2.7.13.3</ecNumber>
    </recommendedName>
</protein>
<evidence type="ECO:0000313" key="12">
    <source>
        <dbReference type="Proteomes" id="UP000286288"/>
    </source>
</evidence>
<evidence type="ECO:0000256" key="3">
    <source>
        <dbReference type="ARBA" id="ARBA00012438"/>
    </source>
</evidence>
<dbReference type="SUPFAM" id="SSF158472">
    <property type="entry name" value="HAMP domain-like"/>
    <property type="match status" value="1"/>
</dbReference>
<proteinExistence type="predicted"/>
<organism evidence="11 12">
    <name type="scientific">Enterococcus casseliflavus</name>
    <name type="common">Enterococcus flavescens</name>
    <dbReference type="NCBI Taxonomy" id="37734"/>
    <lineage>
        <taxon>Bacteria</taxon>
        <taxon>Bacillati</taxon>
        <taxon>Bacillota</taxon>
        <taxon>Bacilli</taxon>
        <taxon>Lactobacillales</taxon>
        <taxon>Enterococcaceae</taxon>
        <taxon>Enterococcus</taxon>
    </lineage>
</organism>
<dbReference type="InterPro" id="IPR004358">
    <property type="entry name" value="Sig_transdc_His_kin-like_C"/>
</dbReference>
<evidence type="ECO:0000256" key="6">
    <source>
        <dbReference type="ARBA" id="ARBA00022777"/>
    </source>
</evidence>
<dbReference type="PROSITE" id="PS50109">
    <property type="entry name" value="HIS_KIN"/>
    <property type="match status" value="1"/>
</dbReference>
<dbReference type="SMART" id="SM00388">
    <property type="entry name" value="HisKA"/>
    <property type="match status" value="1"/>
</dbReference>
<keyword evidence="7" id="KW-0902">Two-component regulatory system</keyword>
<dbReference type="SUPFAM" id="SSF47384">
    <property type="entry name" value="Homodimeric domain of signal transducing histidine kinase"/>
    <property type="match status" value="1"/>
</dbReference>
<dbReference type="EC" id="2.7.13.3" evidence="3"/>
<dbReference type="SUPFAM" id="SSF55874">
    <property type="entry name" value="ATPase domain of HSP90 chaperone/DNA topoisomerase II/histidine kinase"/>
    <property type="match status" value="1"/>
</dbReference>
<evidence type="ECO:0000256" key="7">
    <source>
        <dbReference type="ARBA" id="ARBA00023012"/>
    </source>
</evidence>
<keyword evidence="8" id="KW-0472">Membrane</keyword>
<dbReference type="SMART" id="SM00304">
    <property type="entry name" value="HAMP"/>
    <property type="match status" value="1"/>
</dbReference>
<reference evidence="11 12" key="1">
    <citation type="submission" date="2018-08" db="EMBL/GenBank/DDBJ databases">
        <title>A genome reference for cultivated species of the human gut microbiota.</title>
        <authorList>
            <person name="Zou Y."/>
            <person name="Xue W."/>
            <person name="Luo G."/>
        </authorList>
    </citation>
    <scope>NUCLEOTIDE SEQUENCE [LARGE SCALE GENOMIC DNA]</scope>
    <source>
        <strain evidence="11 12">AF48-16</strain>
    </source>
</reference>
<dbReference type="Gene3D" id="6.10.340.10">
    <property type="match status" value="1"/>
</dbReference>
<dbReference type="CDD" id="cd00082">
    <property type="entry name" value="HisKA"/>
    <property type="match status" value="1"/>
</dbReference>
<dbReference type="GO" id="GO:0000155">
    <property type="term" value="F:phosphorelay sensor kinase activity"/>
    <property type="evidence" value="ECO:0007669"/>
    <property type="project" value="InterPro"/>
</dbReference>
<dbReference type="InterPro" id="IPR003661">
    <property type="entry name" value="HisK_dim/P_dom"/>
</dbReference>
<dbReference type="InterPro" id="IPR003660">
    <property type="entry name" value="HAMP_dom"/>
</dbReference>
<evidence type="ECO:0000256" key="2">
    <source>
        <dbReference type="ARBA" id="ARBA00004370"/>
    </source>
</evidence>
<dbReference type="PANTHER" id="PTHR45453:SF3">
    <property type="entry name" value="HISTIDINE KINASE"/>
    <property type="match status" value="1"/>
</dbReference>
<feature type="domain" description="HAMP" evidence="10">
    <location>
        <begin position="164"/>
        <end position="216"/>
    </location>
</feature>
<keyword evidence="8" id="KW-0812">Transmembrane</keyword>
<evidence type="ECO:0000259" key="10">
    <source>
        <dbReference type="PROSITE" id="PS50885"/>
    </source>
</evidence>
<keyword evidence="6 11" id="KW-0418">Kinase</keyword>